<evidence type="ECO:0000313" key="3">
    <source>
        <dbReference type="Proteomes" id="UP000007350"/>
    </source>
</evidence>
<dbReference type="AlphaFoldDB" id="K2N4Y1"/>
<feature type="region of interest" description="Disordered" evidence="1">
    <location>
        <begin position="15"/>
        <end position="34"/>
    </location>
</feature>
<gene>
    <name evidence="2" type="ORF">MOQ_006472</name>
</gene>
<dbReference type="OrthoDB" id="10634050at2759"/>
<dbReference type="EMBL" id="AHKC01012718">
    <property type="protein sequence ID" value="EKF29726.1"/>
    <property type="molecule type" value="Genomic_DNA"/>
</dbReference>
<accession>K2N4Y1</accession>
<evidence type="ECO:0000313" key="2">
    <source>
        <dbReference type="EMBL" id="EKF29726.1"/>
    </source>
</evidence>
<proteinExistence type="predicted"/>
<reference evidence="2 3" key="1">
    <citation type="journal article" date="2012" name="BMC Genomics">
        <title>Comparative genomic analysis of human infective Trypanosoma cruzi lineages with the bat-restricted subspecies T. cruzi marinkellei.</title>
        <authorList>
            <person name="Franzen O."/>
            <person name="Talavera-Lopez C."/>
            <person name="Ochaya S."/>
            <person name="Butler C.E."/>
            <person name="Messenger L.A."/>
            <person name="Lewis M.D."/>
            <person name="Llewellyn M.S."/>
            <person name="Marinkelle C.J."/>
            <person name="Tyler K.M."/>
            <person name="Miles M.A."/>
            <person name="Andersson B."/>
        </authorList>
    </citation>
    <scope>NUCLEOTIDE SEQUENCE [LARGE SCALE GENOMIC DNA]</scope>
    <source>
        <strain evidence="2 3">B7</strain>
    </source>
</reference>
<name>K2N4Y1_TRYCR</name>
<protein>
    <submittedName>
        <fullName evidence="2">Uncharacterized protein</fullName>
    </submittedName>
</protein>
<feature type="region of interest" description="Disordered" evidence="1">
    <location>
        <begin position="220"/>
        <end position="245"/>
    </location>
</feature>
<keyword evidence="3" id="KW-1185">Reference proteome</keyword>
<sequence length="245" mass="27537">MPSTARHPAQLLTTALTHFPPTPPPPPGNRTAAGTLSTKQHTREGVAAYFPREQSDSHTLRPLCRHVSPRTTLFWGHAPPRGINHSSAQGCSQKHSSTATAIAHLQKRHKHTKRPTPARTHSHVHRQPKRSVSHLVPHRCTGRCGVSRQPCCTRCAAHKMEENRSIALSQCLSLLHVHGRRRQPTAGGEMRHDRPSTQQYFVSCACGCVCLHLRKKEEQIKEKSMSRNTTGTRQRCRGMKEEEKW</sequence>
<dbReference type="Proteomes" id="UP000007350">
    <property type="component" value="Unassembled WGS sequence"/>
</dbReference>
<feature type="region of interest" description="Disordered" evidence="1">
    <location>
        <begin position="107"/>
        <end position="132"/>
    </location>
</feature>
<comment type="caution">
    <text evidence="2">The sequence shown here is derived from an EMBL/GenBank/DDBJ whole genome shotgun (WGS) entry which is preliminary data.</text>
</comment>
<organism evidence="2 3">
    <name type="scientific">Trypanosoma cruzi marinkellei</name>
    <dbReference type="NCBI Taxonomy" id="85056"/>
    <lineage>
        <taxon>Eukaryota</taxon>
        <taxon>Discoba</taxon>
        <taxon>Euglenozoa</taxon>
        <taxon>Kinetoplastea</taxon>
        <taxon>Metakinetoplastina</taxon>
        <taxon>Trypanosomatida</taxon>
        <taxon>Trypanosomatidae</taxon>
        <taxon>Trypanosoma</taxon>
        <taxon>Schizotrypanum</taxon>
    </lineage>
</organism>
<evidence type="ECO:0000256" key="1">
    <source>
        <dbReference type="SAM" id="MobiDB-lite"/>
    </source>
</evidence>